<dbReference type="InterPro" id="IPR003959">
    <property type="entry name" value="ATPase_AAA_core"/>
</dbReference>
<dbReference type="EMBL" id="JAUFPU010000007">
    <property type="protein sequence ID" value="MDN3576760.1"/>
    <property type="molecule type" value="Genomic_DNA"/>
</dbReference>
<comment type="caution">
    <text evidence="4">The sequence shown here is derived from an EMBL/GenBank/DDBJ whole genome shotgun (WGS) entry which is preliminary data.</text>
</comment>
<evidence type="ECO:0000313" key="4">
    <source>
        <dbReference type="EMBL" id="MDN3576760.1"/>
    </source>
</evidence>
<reference evidence="4" key="1">
    <citation type="journal article" date="2014" name="Int. J. Syst. Evol. Microbiol.">
        <title>Complete genome of a new Firmicutes species belonging to the dominant human colonic microbiota ('Ruminococcus bicirculans') reveals two chromosomes and a selective capacity to utilize plant glucans.</title>
        <authorList>
            <consortium name="NISC Comparative Sequencing Program"/>
            <person name="Wegmann U."/>
            <person name="Louis P."/>
            <person name="Goesmann A."/>
            <person name="Henrissat B."/>
            <person name="Duncan S.H."/>
            <person name="Flint H.J."/>
        </authorList>
    </citation>
    <scope>NUCLEOTIDE SEQUENCE</scope>
    <source>
        <strain evidence="4">CECT 7703</strain>
    </source>
</reference>
<evidence type="ECO:0000313" key="5">
    <source>
        <dbReference type="Proteomes" id="UP001180081"/>
    </source>
</evidence>
<evidence type="ECO:0000259" key="3">
    <source>
        <dbReference type="SMART" id="SM00382"/>
    </source>
</evidence>
<dbReference type="Pfam" id="PF00004">
    <property type="entry name" value="AAA"/>
    <property type="match status" value="1"/>
</dbReference>
<proteinExistence type="predicted"/>
<dbReference type="RefSeq" id="WP_290332281.1">
    <property type="nucleotide sequence ID" value="NZ_JAUFPU010000007.1"/>
</dbReference>
<evidence type="ECO:0000256" key="2">
    <source>
        <dbReference type="SAM" id="MobiDB-lite"/>
    </source>
</evidence>
<dbReference type="InterPro" id="IPR003593">
    <property type="entry name" value="AAA+_ATPase"/>
</dbReference>
<evidence type="ECO:0000256" key="1">
    <source>
        <dbReference type="SAM" id="Coils"/>
    </source>
</evidence>
<dbReference type="Pfam" id="PF25472">
    <property type="entry name" value="DUF7902"/>
    <property type="match status" value="1"/>
</dbReference>
<dbReference type="Proteomes" id="UP001180081">
    <property type="component" value="Unassembled WGS sequence"/>
</dbReference>
<dbReference type="SMART" id="SM00382">
    <property type="entry name" value="AAA"/>
    <property type="match status" value="1"/>
</dbReference>
<dbReference type="InterPro" id="IPR020958">
    <property type="entry name" value="DUF3686"/>
</dbReference>
<sequence>MQTTDQETDLQVAESGGYELVKGRLAKQGRELEGKTEALNTARLAEFGESKLALAARVRARTESNCTARDIVRVGDTLLFGYNVFLGLKQETRISDVFGLYRLAESADGPELEALPLAGSLLDDARFEQDFRELYGYYKEASLLQLRLVNGKLLAAFKTGPSMQNLRVFRWELAVDGRASYIDNRGERDMALPPSHDFEWQATTREQHVLGRHPHVNVLDTVFVETVGGDLTIKVENNTETGLGIYSEPVEDSTQSLMDADIQYARAGGVLLLKIRPYREAAYRYLVFNPRTRSVQRIDALGQACISLPEDQGIIFPGGIYLASGEYKDFGPDCAGMGFDRLIRSPNGEDVLYVFCNLEAGRYGLFPYNLIHKRLANPIVGHGYALYADGRMLAFSVDADEPVRLHPMQLWDTPFHTDEHAAGATEKQSFLGKLGNGELVRGIAELFGLARAAQASAPARAMYEDLEKRARRVVDGYFWLATPEVDLAEGLKQLAHTARLMLDEFDKVEQYRRTAAQAIAEAEANQAALVAEIKRTIWQHPRQFTELLDRLRQARGKLLTLKDLRYIDTARIAELDAILAREQDLLGEGAVRFLSEPAALAAFDTQLAEIAAKVPGAATVAQLAPLLSALDDVGDSLDLLTETLGALKVGDAVLRTRLLDAISTVYARVNQLRAEAGNRKKQLGVAEAQAEFGAQLKLFGQSLDNGLNLAATPEACDEQLARLVGQLEELEGRFGEHEAFLGDILGKREAVFEAFEAKRQGLLAERQQKLGSLKAAADRLAAGVAKKIGKFADATALQTYFAADQLVLKLRELIASLRGAGDNVSADQLEGQLKSAQDQSVRALRDQADIFEDGGKLIRLGKHRFSVSQQALELALAARDDTLCVHLSGTDYTEPVADDRLTGLRPYWGLALPSESPEVYRAEYLAWQVLRAAEQGWEGLSNNQLDVAALEGTLLQKVQTFAAPRYQEGYQKGVHDEDASRVLAALLPMRTAAGTLAIPPLSRAVAQLFWASLDEARQHALALRARQASLLLGEFDEHGAQQQLVAELAEQLEAWLQQAGFEAADQLPAAPLVASYLAEELGQTALQFVLSAAADDLAQAFVRTLTERGHFGDWRDALGHAGLVQRWRAVQSWLQGYVRRHGGSTHFVAEAAAVLLADLPRRRVNAVLEVEVTGLLGQHPRLHEGCLQLTLDDFAQRLRHHVEQVLPGFEQYQALRGELLGRERERLRLKDFQAKPLSSFVRNKLISEVYLPLVGANFAKQIGTVGDSRRVDQMGLLLLISPPGYGKTTLMEYLANRLGLVFVRINCPSLGHEVSSLDPADAPDVTARQELEKLNLALVMGNNVMLYLDDIQHTHPAFLQKFISLCDATRRIDGVWNGQPRTCDLRGKKFAIVMAGNPYTESGDVFKIPDMLANRADIYNLGDVLGGKEDLFALSYIENCLTSNPVLAPLANRDPDDLHRFLRMAAGEEIPPSALSHPYGQAEISEIVGVLQRLLRLRDTVMKVNASYIASAAQADAYRTEPAFKLQGSYRNMAKLAEKVNALQSEAELAQLLADHYQGEAQTLTAGAEENLLRLAELRGGMSAAEAERWAQIKRDYQHIKRTGGDEADGASKLATQLSHITGQLGEIHLALQAGHAPQWAEGVQAALASLGAAMAAQQTTVQVAPPDLGDLSETVKRMAQSFDTGLVPVVSAMNHKIRLDHDIWDRVQLLNEQLQAIASKVGASKLQLKPRSSEPPPAADEIPI</sequence>
<name>A0ABT8B4K5_9NEIS</name>
<protein>
    <submittedName>
        <fullName evidence="4">DNA repair ATPase</fullName>
    </submittedName>
</protein>
<feature type="region of interest" description="Disordered" evidence="2">
    <location>
        <begin position="1726"/>
        <end position="1745"/>
    </location>
</feature>
<dbReference type="Pfam" id="PF12458">
    <property type="entry name" value="DUF3686"/>
    <property type="match status" value="1"/>
</dbReference>
<dbReference type="SUPFAM" id="SSF52540">
    <property type="entry name" value="P-loop containing nucleoside triphosphate hydrolases"/>
    <property type="match status" value="1"/>
</dbReference>
<accession>A0ABT8B4K5</accession>
<keyword evidence="1" id="KW-0175">Coiled coil</keyword>
<dbReference type="InterPro" id="IPR027417">
    <property type="entry name" value="P-loop_NTPase"/>
</dbReference>
<dbReference type="Gene3D" id="3.40.50.300">
    <property type="entry name" value="P-loop containing nucleotide triphosphate hydrolases"/>
    <property type="match status" value="1"/>
</dbReference>
<feature type="domain" description="AAA+ ATPase" evidence="3">
    <location>
        <begin position="1273"/>
        <end position="1422"/>
    </location>
</feature>
<dbReference type="InterPro" id="IPR057224">
    <property type="entry name" value="DUF7902"/>
</dbReference>
<dbReference type="CDD" id="cd00009">
    <property type="entry name" value="AAA"/>
    <property type="match status" value="1"/>
</dbReference>
<gene>
    <name evidence="4" type="ORF">QWZ03_08290</name>
</gene>
<feature type="coiled-coil region" evidence="1">
    <location>
        <begin position="1526"/>
        <end position="1553"/>
    </location>
</feature>
<organism evidence="4 5">
    <name type="scientific">Chitinimonas viridis</name>
    <dbReference type="NCBI Taxonomy" id="664880"/>
    <lineage>
        <taxon>Bacteria</taxon>
        <taxon>Pseudomonadati</taxon>
        <taxon>Pseudomonadota</taxon>
        <taxon>Betaproteobacteria</taxon>
        <taxon>Neisseriales</taxon>
        <taxon>Chitinibacteraceae</taxon>
        <taxon>Chitinimonas</taxon>
    </lineage>
</organism>
<keyword evidence="5" id="KW-1185">Reference proteome</keyword>
<reference evidence="4" key="2">
    <citation type="submission" date="2023-06" db="EMBL/GenBank/DDBJ databases">
        <authorList>
            <person name="Lucena T."/>
            <person name="Sun Q."/>
        </authorList>
    </citation>
    <scope>NUCLEOTIDE SEQUENCE</scope>
    <source>
        <strain evidence="4">CECT 7703</strain>
    </source>
</reference>